<name>A0A9W6NQ04_9ACTN</name>
<sequence>MRLALVLLLALAGLTTCRDRQPDPQPSDTVAGRHYQVHVPVGITGKAPLVVMLHGGGGNGEQFAQQTHMNDIADREKFLTVFPDGSGRTRLLTWNAGTCCAYARDTNVDDVAFIAAMLDQIIRDHPVDASRVFVTGFSNGAMLAYRLGCELTDRIAAIAPVSGALNIDGCHPSKALPAYIIHGTADDVVPIGGGAPQRDIPGGGRSWDNRAEAESVALLAKNNGCTGSGQVTHPAGITRTSYDQCTNNAKIRFDAIDGGKHAWPGGAQPREAADTPSNALDASEQIWQFFATL</sequence>
<dbReference type="EMBL" id="BSFP01000049">
    <property type="protein sequence ID" value="GLL04766.1"/>
    <property type="molecule type" value="Genomic_DNA"/>
</dbReference>
<dbReference type="Proteomes" id="UP001143480">
    <property type="component" value="Unassembled WGS sequence"/>
</dbReference>
<dbReference type="Gene3D" id="3.40.50.1820">
    <property type="entry name" value="alpha/beta hydrolase"/>
    <property type="match status" value="1"/>
</dbReference>
<keyword evidence="1" id="KW-0732">Signal</keyword>
<dbReference type="RefSeq" id="WP_261960315.1">
    <property type="nucleotide sequence ID" value="NZ_BAAAXA010000001.1"/>
</dbReference>
<dbReference type="GO" id="GO:0005576">
    <property type="term" value="C:extracellular region"/>
    <property type="evidence" value="ECO:0007669"/>
    <property type="project" value="InterPro"/>
</dbReference>
<dbReference type="SUPFAM" id="SSF53474">
    <property type="entry name" value="alpha/beta-Hydrolases"/>
    <property type="match status" value="1"/>
</dbReference>
<proteinExistence type="predicted"/>
<dbReference type="PANTHER" id="PTHR43037">
    <property type="entry name" value="UNNAMED PRODUCT-RELATED"/>
    <property type="match status" value="1"/>
</dbReference>
<dbReference type="InterPro" id="IPR010126">
    <property type="entry name" value="Esterase_phb"/>
</dbReference>
<dbReference type="PANTHER" id="PTHR43037:SF1">
    <property type="entry name" value="BLL1128 PROTEIN"/>
    <property type="match status" value="1"/>
</dbReference>
<accession>A0A9W6NQ04</accession>
<evidence type="ECO:0000313" key="3">
    <source>
        <dbReference type="EMBL" id="GLL04766.1"/>
    </source>
</evidence>
<organism evidence="3 4">
    <name type="scientific">Dactylosporangium matsuzakiense</name>
    <dbReference type="NCBI Taxonomy" id="53360"/>
    <lineage>
        <taxon>Bacteria</taxon>
        <taxon>Bacillati</taxon>
        <taxon>Actinomycetota</taxon>
        <taxon>Actinomycetes</taxon>
        <taxon>Micromonosporales</taxon>
        <taxon>Micromonosporaceae</taxon>
        <taxon>Dactylosporangium</taxon>
    </lineage>
</organism>
<evidence type="ECO:0000256" key="2">
    <source>
        <dbReference type="ARBA" id="ARBA00022801"/>
    </source>
</evidence>
<comment type="caution">
    <text evidence="3">The sequence shown here is derived from an EMBL/GenBank/DDBJ whole genome shotgun (WGS) entry which is preliminary data.</text>
</comment>
<dbReference type="AlphaFoldDB" id="A0A9W6NQ04"/>
<dbReference type="InterPro" id="IPR050955">
    <property type="entry name" value="Plant_Biomass_Hydrol_Est"/>
</dbReference>
<dbReference type="GO" id="GO:0016787">
    <property type="term" value="F:hydrolase activity"/>
    <property type="evidence" value="ECO:0007669"/>
    <property type="project" value="UniProtKB-KW"/>
</dbReference>
<dbReference type="InterPro" id="IPR029058">
    <property type="entry name" value="AB_hydrolase_fold"/>
</dbReference>
<reference evidence="3" key="1">
    <citation type="journal article" date="2014" name="Int. J. Syst. Evol. Microbiol.">
        <title>Complete genome sequence of Corynebacterium casei LMG S-19264T (=DSM 44701T), isolated from a smear-ripened cheese.</title>
        <authorList>
            <consortium name="US DOE Joint Genome Institute (JGI-PGF)"/>
            <person name="Walter F."/>
            <person name="Albersmeier A."/>
            <person name="Kalinowski J."/>
            <person name="Ruckert C."/>
        </authorList>
    </citation>
    <scope>NUCLEOTIDE SEQUENCE</scope>
    <source>
        <strain evidence="3">VKM Ac-1321</strain>
    </source>
</reference>
<reference evidence="3" key="2">
    <citation type="submission" date="2023-01" db="EMBL/GenBank/DDBJ databases">
        <authorList>
            <person name="Sun Q."/>
            <person name="Evtushenko L."/>
        </authorList>
    </citation>
    <scope>NUCLEOTIDE SEQUENCE</scope>
    <source>
        <strain evidence="3">VKM Ac-1321</strain>
    </source>
</reference>
<evidence type="ECO:0000256" key="1">
    <source>
        <dbReference type="ARBA" id="ARBA00022729"/>
    </source>
</evidence>
<keyword evidence="4" id="KW-1185">Reference proteome</keyword>
<protein>
    <submittedName>
        <fullName evidence="3">Hydrolase</fullName>
    </submittedName>
</protein>
<dbReference type="Pfam" id="PF10503">
    <property type="entry name" value="Esterase_PHB"/>
    <property type="match status" value="1"/>
</dbReference>
<gene>
    <name evidence="3" type="primary">lpqC</name>
    <name evidence="3" type="ORF">GCM10017581_065130</name>
</gene>
<evidence type="ECO:0000313" key="4">
    <source>
        <dbReference type="Proteomes" id="UP001143480"/>
    </source>
</evidence>
<keyword evidence="2 3" id="KW-0378">Hydrolase</keyword>